<sequence length="86" mass="9659">MNIVQTFIFDETGRNMGSYTSAQPVAFSENFSKLKAYVSKSLILTNLSNVNEIAASVMLELNGKTYLASIRRIRSREDLFIVDVYG</sequence>
<dbReference type="EMBL" id="QKRA01000008">
    <property type="protein sequence ID" value="RDL43220.1"/>
    <property type="molecule type" value="Genomic_DNA"/>
</dbReference>
<keyword evidence="2" id="KW-1185">Reference proteome</keyword>
<reference evidence="1 2" key="1">
    <citation type="submission" date="2018-06" db="EMBL/GenBank/DDBJ databases">
        <title>Marinomonas sp. YLB-05 draft genome sequence.</title>
        <authorList>
            <person name="Yu L."/>
            <person name="Tang X."/>
        </authorList>
    </citation>
    <scope>NUCLEOTIDE SEQUENCE [LARGE SCALE GENOMIC DNA]</scope>
    <source>
        <strain evidence="1 2">YLB-05</strain>
    </source>
</reference>
<gene>
    <name evidence="1" type="ORF">DN730_14665</name>
</gene>
<name>A0A370U623_9GAMM</name>
<dbReference type="OrthoDB" id="9907803at2"/>
<evidence type="ECO:0000313" key="2">
    <source>
        <dbReference type="Proteomes" id="UP000254326"/>
    </source>
</evidence>
<organism evidence="1 2">
    <name type="scientific">Marinomonas piezotolerans</name>
    <dbReference type="NCBI Taxonomy" id="2213058"/>
    <lineage>
        <taxon>Bacteria</taxon>
        <taxon>Pseudomonadati</taxon>
        <taxon>Pseudomonadota</taxon>
        <taxon>Gammaproteobacteria</taxon>
        <taxon>Oceanospirillales</taxon>
        <taxon>Oceanospirillaceae</taxon>
        <taxon>Marinomonas</taxon>
    </lineage>
</organism>
<protein>
    <submittedName>
        <fullName evidence="1">Uncharacterized protein</fullName>
    </submittedName>
</protein>
<dbReference type="RefSeq" id="WP_115468903.1">
    <property type="nucleotide sequence ID" value="NZ_QKRA01000008.1"/>
</dbReference>
<comment type="caution">
    <text evidence="1">The sequence shown here is derived from an EMBL/GenBank/DDBJ whole genome shotgun (WGS) entry which is preliminary data.</text>
</comment>
<evidence type="ECO:0000313" key="1">
    <source>
        <dbReference type="EMBL" id="RDL43220.1"/>
    </source>
</evidence>
<dbReference type="Proteomes" id="UP000254326">
    <property type="component" value="Unassembled WGS sequence"/>
</dbReference>
<dbReference type="AlphaFoldDB" id="A0A370U623"/>
<accession>A0A370U623</accession>
<proteinExistence type="predicted"/>